<gene>
    <name evidence="1" type="ORF">O1611_g2092</name>
</gene>
<proteinExistence type="predicted"/>
<sequence length="463" mass="53842">MDWDECSEIDNTVDVYIWLRKFIQCRGERLTNWVSTFHKDKLPCRLANDQFHNDQRGSFNWTCKVVFANEEKWMVRFPRGGKVKNPDEKVEIEVSTMNLIRQQTEIPIPEVKAWGLASDNILGIGPFIMTTFIEGVSLGDILQDPEDPDGRRMRRDFGDTAIEKVYRQIARFMLQLSQLDFAHIGSLSRTSQSNSKYAATIHARPMTWKAHETLNVGGVDVFCSPTTTFSSTTDYFSHIAGNDWRQLHEQLNSVDDEEDARQKFLYWSVLDVLIPRFVIPKYDKGPFKLICDDLGPANMIVKSAEDLTIVAVIDWEWSYAGPLQLFWSSPRWLLMQAPNTWSESDERLAQYNRYLDMYLQILQEEERAYGGDLVAEYSPSALMRQGRVDGRMWFHYIMWEGFNGPNYVPFKQLRAAVPDFDHLMARVPKEKADAFVEAKMRDLETYTLKLAEKKEWFEGLKSQ</sequence>
<evidence type="ECO:0000313" key="1">
    <source>
        <dbReference type="EMBL" id="KAJ8131538.1"/>
    </source>
</evidence>
<dbReference type="EMBL" id="JAPUUL010000273">
    <property type="protein sequence ID" value="KAJ8131538.1"/>
    <property type="molecule type" value="Genomic_DNA"/>
</dbReference>
<protein>
    <submittedName>
        <fullName evidence="1">Uncharacterized protein</fullName>
    </submittedName>
</protein>
<dbReference type="Proteomes" id="UP001153332">
    <property type="component" value="Unassembled WGS sequence"/>
</dbReference>
<accession>A0ACC2JVI7</accession>
<comment type="caution">
    <text evidence="1">The sequence shown here is derived from an EMBL/GenBank/DDBJ whole genome shotgun (WGS) entry which is preliminary data.</text>
</comment>
<name>A0ACC2JVI7_9PEZI</name>
<organism evidence="1 2">
    <name type="scientific">Lasiodiplodia mahajangana</name>
    <dbReference type="NCBI Taxonomy" id="1108764"/>
    <lineage>
        <taxon>Eukaryota</taxon>
        <taxon>Fungi</taxon>
        <taxon>Dikarya</taxon>
        <taxon>Ascomycota</taxon>
        <taxon>Pezizomycotina</taxon>
        <taxon>Dothideomycetes</taxon>
        <taxon>Dothideomycetes incertae sedis</taxon>
        <taxon>Botryosphaeriales</taxon>
        <taxon>Botryosphaeriaceae</taxon>
        <taxon>Lasiodiplodia</taxon>
    </lineage>
</organism>
<evidence type="ECO:0000313" key="2">
    <source>
        <dbReference type="Proteomes" id="UP001153332"/>
    </source>
</evidence>
<reference evidence="1" key="1">
    <citation type="submission" date="2022-12" db="EMBL/GenBank/DDBJ databases">
        <title>Genome Sequence of Lasiodiplodia mahajangana.</title>
        <authorList>
            <person name="Buettner E."/>
        </authorList>
    </citation>
    <scope>NUCLEOTIDE SEQUENCE</scope>
    <source>
        <strain evidence="1">VT137</strain>
    </source>
</reference>
<keyword evidence="2" id="KW-1185">Reference proteome</keyword>